<evidence type="ECO:0000313" key="1">
    <source>
        <dbReference type="EMBL" id="OHT17674.1"/>
    </source>
</evidence>
<proteinExistence type="predicted"/>
<dbReference type="EMBL" id="MLAK01000001">
    <property type="protein sequence ID" value="OHT17674.1"/>
    <property type="molecule type" value="Genomic_DNA"/>
</dbReference>
<name>A0A1J4L2N6_9EUKA</name>
<organism evidence="1 2">
    <name type="scientific">Tritrichomonas foetus</name>
    <dbReference type="NCBI Taxonomy" id="1144522"/>
    <lineage>
        <taxon>Eukaryota</taxon>
        <taxon>Metamonada</taxon>
        <taxon>Parabasalia</taxon>
        <taxon>Tritrichomonadida</taxon>
        <taxon>Tritrichomonadidae</taxon>
        <taxon>Tritrichomonas</taxon>
    </lineage>
</organism>
<dbReference type="GeneID" id="94824533"/>
<dbReference type="RefSeq" id="XP_068370810.1">
    <property type="nucleotide sequence ID" value="XM_068489829.1"/>
</dbReference>
<evidence type="ECO:0000313" key="2">
    <source>
        <dbReference type="Proteomes" id="UP000179807"/>
    </source>
</evidence>
<sequence length="277" mass="31418">MNDLHGSFRRTRQTTSPCEQGILLAYIKKYFSFPERSRGRTDVVYEVLNLLVQKEDRWSARLVRLWFNNNRRNYCALINENKPPLKKSYHGNMPKQGGGVQQLSMQQSYNQIDFSNSKGEEIHHFLNSQNSMNSLNSLNNLNGTSGLIHSGGFSNHHSEPTLASLNYSIISNEAIDPSLQISSSHFNNNNNIIGLHHINHTNCINRNTSTINPLSGMLDSGKMSYSHGINNEVYSSPFSPQNYMNPPPLRERDSPKKIQPAANVLLKRKVIQVPQKI</sequence>
<reference evidence="1" key="1">
    <citation type="submission" date="2016-10" db="EMBL/GenBank/DDBJ databases">
        <authorList>
            <person name="Benchimol M."/>
            <person name="Almeida L.G."/>
            <person name="Vasconcelos A.T."/>
            <person name="Perreira-Neves A."/>
            <person name="Rosa I.A."/>
            <person name="Tasca T."/>
            <person name="Bogo M.R."/>
            <person name="de Souza W."/>
        </authorList>
    </citation>
    <scope>NUCLEOTIDE SEQUENCE [LARGE SCALE GENOMIC DNA]</scope>
    <source>
        <strain evidence="1">K</strain>
    </source>
</reference>
<protein>
    <submittedName>
        <fullName evidence="1">Uncharacterized protein</fullName>
    </submittedName>
</protein>
<dbReference type="AlphaFoldDB" id="A0A1J4L2N6"/>
<comment type="caution">
    <text evidence="1">The sequence shown here is derived from an EMBL/GenBank/DDBJ whole genome shotgun (WGS) entry which is preliminary data.</text>
</comment>
<dbReference type="Proteomes" id="UP000179807">
    <property type="component" value="Unassembled WGS sequence"/>
</dbReference>
<keyword evidence="2" id="KW-1185">Reference proteome</keyword>
<gene>
    <name evidence="1" type="ORF">TRFO_00975</name>
</gene>
<accession>A0A1J4L2N6</accession>
<dbReference type="VEuPathDB" id="TrichDB:TRFO_00975"/>